<accession>A0A218WBI2</accession>
<reference evidence="4" key="1">
    <citation type="journal article" date="2017" name="Plant J.">
        <title>The pomegranate (Punica granatum L.) genome and the genomics of punicalagin biosynthesis.</title>
        <authorList>
            <person name="Qin G."/>
            <person name="Xu C."/>
            <person name="Ming R."/>
            <person name="Tang H."/>
            <person name="Guyot R."/>
            <person name="Kramer E.M."/>
            <person name="Hu Y."/>
            <person name="Yi X."/>
            <person name="Qi Y."/>
            <person name="Xu X."/>
            <person name="Gao Z."/>
            <person name="Pan H."/>
            <person name="Jian J."/>
            <person name="Tian Y."/>
            <person name="Yue Z."/>
            <person name="Xu Y."/>
        </authorList>
    </citation>
    <scope>NUCLEOTIDE SEQUENCE [LARGE SCALE GENOMIC DNA]</scope>
    <source>
        <strain evidence="4">cv. Dabenzi</strain>
    </source>
</reference>
<protein>
    <submittedName>
        <fullName evidence="2">Uncharacterized protein</fullName>
    </submittedName>
</protein>
<organism evidence="2 4">
    <name type="scientific">Punica granatum</name>
    <name type="common">Pomegranate</name>
    <dbReference type="NCBI Taxonomy" id="22663"/>
    <lineage>
        <taxon>Eukaryota</taxon>
        <taxon>Viridiplantae</taxon>
        <taxon>Streptophyta</taxon>
        <taxon>Embryophyta</taxon>
        <taxon>Tracheophyta</taxon>
        <taxon>Spermatophyta</taxon>
        <taxon>Magnoliopsida</taxon>
        <taxon>eudicotyledons</taxon>
        <taxon>Gunneridae</taxon>
        <taxon>Pentapetalae</taxon>
        <taxon>rosids</taxon>
        <taxon>malvids</taxon>
        <taxon>Myrtales</taxon>
        <taxon>Lythraceae</taxon>
        <taxon>Punica</taxon>
    </lineage>
</organism>
<sequence length="107" mass="10673">MEGSLAGGGFLSATFLLVRSEEGSDASNDLVSEGGGRGESSHRGTPIPHSLTPQAISSREDVAGRRAPIGGTPLPHSLFDTLNQTGSGGAFGNLTAGGGGRLGSPQR</sequence>
<comment type="caution">
    <text evidence="2">The sequence shown here is derived from an EMBL/GenBank/DDBJ whole genome shotgun (WGS) entry which is preliminary data.</text>
</comment>
<evidence type="ECO:0000313" key="4">
    <source>
        <dbReference type="Proteomes" id="UP000197138"/>
    </source>
</evidence>
<dbReference type="EMBL" id="MTKT01004810">
    <property type="protein sequence ID" value="OWM70234.1"/>
    <property type="molecule type" value="Genomic_DNA"/>
</dbReference>
<reference evidence="2" key="2">
    <citation type="submission" date="2017-06" db="EMBL/GenBank/DDBJ databases">
        <title>The pomegranate genome and the genomics of punicalagin biosynthesis.</title>
        <authorList>
            <person name="Xu C."/>
        </authorList>
    </citation>
    <scope>NUCLEOTIDE SEQUENCE [LARGE SCALE GENOMIC DNA]</scope>
    <source>
        <tissue evidence="2">Fresh leaf</tissue>
    </source>
</reference>
<reference evidence="3 5" key="3">
    <citation type="submission" date="2017-11" db="EMBL/GenBank/DDBJ databases">
        <title>De-novo sequencing of pomegranate (Punica granatum L.) genome.</title>
        <authorList>
            <person name="Akparov Z."/>
            <person name="Amiraslanov A."/>
            <person name="Hajiyeva S."/>
            <person name="Abbasov M."/>
            <person name="Kaur K."/>
            <person name="Hamwieh A."/>
            <person name="Solovyev V."/>
            <person name="Salamov A."/>
            <person name="Braich B."/>
            <person name="Kosarev P."/>
            <person name="Mahmoud A."/>
            <person name="Hajiyev E."/>
            <person name="Babayeva S."/>
            <person name="Izzatullayeva V."/>
            <person name="Mammadov A."/>
            <person name="Mammadov A."/>
            <person name="Sharifova S."/>
            <person name="Ojaghi J."/>
            <person name="Eynullazada K."/>
            <person name="Bayramov B."/>
            <person name="Abdulazimova A."/>
            <person name="Shahmuradov I."/>
        </authorList>
    </citation>
    <scope>NUCLEOTIDE SEQUENCE [LARGE SCALE GENOMIC DNA]</scope>
    <source>
        <strain evidence="3">AG2017</strain>
        <strain evidence="5">cv. AG2017</strain>
        <tissue evidence="3">Leaf</tissue>
    </source>
</reference>
<dbReference type="Proteomes" id="UP000197138">
    <property type="component" value="Unassembled WGS sequence"/>
</dbReference>
<dbReference type="Proteomes" id="UP000233551">
    <property type="component" value="Unassembled WGS sequence"/>
</dbReference>
<evidence type="ECO:0000313" key="3">
    <source>
        <dbReference type="EMBL" id="PKI34895.1"/>
    </source>
</evidence>
<feature type="compositionally biased region" description="Gly residues" evidence="1">
    <location>
        <begin position="86"/>
        <end position="107"/>
    </location>
</feature>
<proteinExistence type="predicted"/>
<name>A0A218WBI2_PUNGR</name>
<evidence type="ECO:0000313" key="5">
    <source>
        <dbReference type="Proteomes" id="UP000233551"/>
    </source>
</evidence>
<keyword evidence="5" id="KW-1185">Reference proteome</keyword>
<gene>
    <name evidence="2" type="ORF">CDL15_Pgr026084</name>
    <name evidence="3" type="ORF">CRG98_044741</name>
</gene>
<evidence type="ECO:0000313" key="2">
    <source>
        <dbReference type="EMBL" id="OWM70234.1"/>
    </source>
</evidence>
<feature type="region of interest" description="Disordered" evidence="1">
    <location>
        <begin position="22"/>
        <end position="107"/>
    </location>
</feature>
<dbReference type="AlphaFoldDB" id="A0A218WBI2"/>
<evidence type="ECO:0000256" key="1">
    <source>
        <dbReference type="SAM" id="MobiDB-lite"/>
    </source>
</evidence>
<dbReference type="EMBL" id="PGOL01005566">
    <property type="protein sequence ID" value="PKI34895.1"/>
    <property type="molecule type" value="Genomic_DNA"/>
</dbReference>